<sequence>IVNMKSGFRFDEELEGFHLYGTYAAFSPFVAGSGLCCANITIDPKNDRFRIISNLRLSL</sequence>
<keyword evidence="1" id="KW-1133">Transmembrane helix</keyword>
<accession>X1EGE8</accession>
<organism evidence="2">
    <name type="scientific">marine sediment metagenome</name>
    <dbReference type="NCBI Taxonomy" id="412755"/>
    <lineage>
        <taxon>unclassified sequences</taxon>
        <taxon>metagenomes</taxon>
        <taxon>ecological metagenomes</taxon>
    </lineage>
</organism>
<reference evidence="2" key="1">
    <citation type="journal article" date="2014" name="Front. Microbiol.">
        <title>High frequency of phylogenetically diverse reductive dehalogenase-homologous genes in deep subseafloor sedimentary metagenomes.</title>
        <authorList>
            <person name="Kawai M."/>
            <person name="Futagami T."/>
            <person name="Toyoda A."/>
            <person name="Takaki Y."/>
            <person name="Nishi S."/>
            <person name="Hori S."/>
            <person name="Arai W."/>
            <person name="Tsubouchi T."/>
            <person name="Morono Y."/>
            <person name="Uchiyama I."/>
            <person name="Ito T."/>
            <person name="Fujiyama A."/>
            <person name="Inagaki F."/>
            <person name="Takami H."/>
        </authorList>
    </citation>
    <scope>NUCLEOTIDE SEQUENCE</scope>
    <source>
        <strain evidence="2">Expedition CK06-06</strain>
    </source>
</reference>
<feature type="transmembrane region" description="Helical" evidence="1">
    <location>
        <begin position="20"/>
        <end position="42"/>
    </location>
</feature>
<gene>
    <name evidence="2" type="ORF">S01H4_56789</name>
</gene>
<dbReference type="AlphaFoldDB" id="X1EGE8"/>
<name>X1EGE8_9ZZZZ</name>
<proteinExistence type="predicted"/>
<keyword evidence="1" id="KW-0472">Membrane</keyword>
<dbReference type="EMBL" id="BART01032950">
    <property type="protein sequence ID" value="GAH16219.1"/>
    <property type="molecule type" value="Genomic_DNA"/>
</dbReference>
<comment type="caution">
    <text evidence="2">The sequence shown here is derived from an EMBL/GenBank/DDBJ whole genome shotgun (WGS) entry which is preliminary data.</text>
</comment>
<protein>
    <submittedName>
        <fullName evidence="2">Uncharacterized protein</fullName>
    </submittedName>
</protein>
<keyword evidence="1" id="KW-0812">Transmembrane</keyword>
<evidence type="ECO:0000256" key="1">
    <source>
        <dbReference type="SAM" id="Phobius"/>
    </source>
</evidence>
<evidence type="ECO:0000313" key="2">
    <source>
        <dbReference type="EMBL" id="GAH16219.1"/>
    </source>
</evidence>
<feature type="non-terminal residue" evidence="2">
    <location>
        <position position="1"/>
    </location>
</feature>